<dbReference type="CDD" id="cd24048">
    <property type="entry name" value="ASKHA_NBD_FtsA"/>
    <property type="match status" value="1"/>
</dbReference>
<evidence type="ECO:0000313" key="9">
    <source>
        <dbReference type="Proteomes" id="UP000441717"/>
    </source>
</evidence>
<dbReference type="Gene3D" id="3.30.420.40">
    <property type="match status" value="2"/>
</dbReference>
<evidence type="ECO:0000256" key="2">
    <source>
        <dbReference type="ARBA" id="ARBA00022618"/>
    </source>
</evidence>
<evidence type="ECO:0000256" key="4">
    <source>
        <dbReference type="ARBA" id="ARBA00023306"/>
    </source>
</evidence>
<keyword evidence="2 5" id="KW-0132">Cell division</keyword>
<comment type="function">
    <text evidence="5 6">Cell division protein that is involved in the assembly of the Z ring. May serve as a membrane anchor for the Z ring.</text>
</comment>
<dbReference type="SUPFAM" id="SSF53067">
    <property type="entry name" value="Actin-like ATPase domain"/>
    <property type="match status" value="2"/>
</dbReference>
<evidence type="ECO:0000259" key="7">
    <source>
        <dbReference type="SMART" id="SM00842"/>
    </source>
</evidence>
<dbReference type="InterPro" id="IPR020823">
    <property type="entry name" value="Cell_div_FtsA"/>
</dbReference>
<dbReference type="PANTHER" id="PTHR32432:SF4">
    <property type="entry name" value="CELL DIVISION PROTEIN FTSA"/>
    <property type="match status" value="1"/>
</dbReference>
<evidence type="ECO:0000256" key="6">
    <source>
        <dbReference type="PIRNR" id="PIRNR003101"/>
    </source>
</evidence>
<dbReference type="EMBL" id="WHYR01000055">
    <property type="protein sequence ID" value="MQL53566.1"/>
    <property type="molecule type" value="Genomic_DNA"/>
</dbReference>
<dbReference type="GO" id="GO:0032153">
    <property type="term" value="C:cell division site"/>
    <property type="evidence" value="ECO:0007669"/>
    <property type="project" value="UniProtKB-UniRule"/>
</dbReference>
<name>A0A6N7ITW6_9FIRM</name>
<comment type="subunit">
    <text evidence="5">Self-interacts. Interacts with FtsZ.</text>
</comment>
<dbReference type="Pfam" id="PF02491">
    <property type="entry name" value="SHS2_FTSA"/>
    <property type="match status" value="1"/>
</dbReference>
<reference evidence="8 9" key="1">
    <citation type="submission" date="2019-10" db="EMBL/GenBank/DDBJ databases">
        <title>Comparative genomics of sulfur disproportionating microorganisms.</title>
        <authorList>
            <person name="Ward L.M."/>
            <person name="Bertran E."/>
            <person name="Johnston D."/>
        </authorList>
    </citation>
    <scope>NUCLEOTIDE SEQUENCE [LARGE SCALE GENOMIC DNA]</scope>
    <source>
        <strain evidence="8 9">DSM 14055</strain>
    </source>
</reference>
<comment type="similarity">
    <text evidence="5 6">Belongs to the FtsA/MreB family.</text>
</comment>
<proteinExistence type="inferred from homology"/>
<dbReference type="GO" id="GO:0043093">
    <property type="term" value="P:FtsZ-dependent cytokinesis"/>
    <property type="evidence" value="ECO:0007669"/>
    <property type="project" value="UniProtKB-UniRule"/>
</dbReference>
<dbReference type="NCBIfam" id="TIGR01174">
    <property type="entry name" value="ftsA"/>
    <property type="match status" value="1"/>
</dbReference>
<dbReference type="HAMAP" id="MF_02033">
    <property type="entry name" value="FtsA"/>
    <property type="match status" value="1"/>
</dbReference>
<dbReference type="InterPro" id="IPR050696">
    <property type="entry name" value="FtsA/MreB"/>
</dbReference>
<dbReference type="AlphaFoldDB" id="A0A6N7ITW6"/>
<keyword evidence="3 5" id="KW-0472">Membrane</keyword>
<accession>A0A6N7ITW6</accession>
<evidence type="ECO:0000256" key="3">
    <source>
        <dbReference type="ARBA" id="ARBA00023136"/>
    </source>
</evidence>
<comment type="subcellular location">
    <subcellularLocation>
        <location evidence="5">Cell membrane</location>
        <topology evidence="5">Peripheral membrane protein</topology>
        <orientation evidence="5">Cytoplasmic side</orientation>
    </subcellularLocation>
    <text evidence="5">Localizes to the Z ring in an FtsZ-dependent manner. Targeted to the membrane through a conserved C-terminal amphipathic helix.</text>
</comment>
<comment type="caution">
    <text evidence="8">The sequence shown here is derived from an EMBL/GenBank/DDBJ whole genome shotgun (WGS) entry which is preliminary data.</text>
</comment>
<feature type="domain" description="SHS2" evidence="7">
    <location>
        <begin position="16"/>
        <end position="201"/>
    </location>
</feature>
<dbReference type="Proteomes" id="UP000441717">
    <property type="component" value="Unassembled WGS sequence"/>
</dbReference>
<dbReference type="InterPro" id="IPR003494">
    <property type="entry name" value="SHS2_FtsA"/>
</dbReference>
<keyword evidence="4 5" id="KW-0131">Cell cycle</keyword>
<evidence type="ECO:0000256" key="5">
    <source>
        <dbReference type="HAMAP-Rule" id="MF_02033"/>
    </source>
</evidence>
<protein>
    <recommendedName>
        <fullName evidence="5 6">Cell division protein FtsA</fullName>
    </recommendedName>
</protein>
<dbReference type="PANTHER" id="PTHR32432">
    <property type="entry name" value="CELL DIVISION PROTEIN FTSA-RELATED"/>
    <property type="match status" value="1"/>
</dbReference>
<dbReference type="GO" id="GO:0009898">
    <property type="term" value="C:cytoplasmic side of plasma membrane"/>
    <property type="evidence" value="ECO:0007669"/>
    <property type="project" value="UniProtKB-UniRule"/>
</dbReference>
<sequence length="415" mass="43542">MHRGCPGLTGKGKHFAAGLDIGTSNIVVAVLTEGESARPAGTGWCASLGMRKGIVVDGEGVARSIRRAVEMAEEAAGVKITTVWAGFSGYSINVLTRWADISIEHGCVITGDHVTRLMGRLHRVDVTQGRRVLQVIPGGFFVDGIPADDQGVGRAASTLGVEARILTVDSQLVDQLLESVQLAGLRVAGIRVNPLVVAPEILRTVERELGTALVDLGGGTTAIAVFNRGALVDMAVIPVGGEHITSDVAIGVRTTLEAAEEVKRELGLLPGEKDDYVELPDTAGRHSRPVPVTRVQQIITSRVQEILDLVKQTINRLKPGLSLPAGAVLTGGGARLKGLPDLAARMWNLPVRPVALEEGDPGRPDCLAAWGLARSVAGKPAGQENRGLAVAAGGSPSGAKSVLDFLSHLRRKYPH</sequence>
<dbReference type="OrthoDB" id="9768127at2"/>
<organism evidence="8 9">
    <name type="scientific">Desulfofundulus thermobenzoicus</name>
    <dbReference type="NCBI Taxonomy" id="29376"/>
    <lineage>
        <taxon>Bacteria</taxon>
        <taxon>Bacillati</taxon>
        <taxon>Bacillota</taxon>
        <taxon>Clostridia</taxon>
        <taxon>Eubacteriales</taxon>
        <taxon>Peptococcaceae</taxon>
        <taxon>Desulfofundulus</taxon>
    </lineage>
</organism>
<dbReference type="InterPro" id="IPR043129">
    <property type="entry name" value="ATPase_NBD"/>
</dbReference>
<dbReference type="SMART" id="SM00842">
    <property type="entry name" value="FtsA"/>
    <property type="match status" value="1"/>
</dbReference>
<dbReference type="PIRSF" id="PIRSF003101">
    <property type="entry name" value="FtsA"/>
    <property type="match status" value="1"/>
</dbReference>
<gene>
    <name evidence="5 8" type="primary">ftsA</name>
    <name evidence="8" type="ORF">GFC01_15105</name>
</gene>
<evidence type="ECO:0000256" key="1">
    <source>
        <dbReference type="ARBA" id="ARBA00022475"/>
    </source>
</evidence>
<dbReference type="Pfam" id="PF14450">
    <property type="entry name" value="FtsA"/>
    <property type="match status" value="1"/>
</dbReference>
<keyword evidence="1 5" id="KW-1003">Cell membrane</keyword>
<keyword evidence="9" id="KW-1185">Reference proteome</keyword>
<evidence type="ECO:0000313" key="8">
    <source>
        <dbReference type="EMBL" id="MQL53566.1"/>
    </source>
</evidence>